<protein>
    <submittedName>
        <fullName evidence="1">Uncharacterized protein</fullName>
    </submittedName>
</protein>
<organism evidence="1 2">
    <name type="scientific">Pinctada imbricata</name>
    <name type="common">Atlantic pearl-oyster</name>
    <name type="synonym">Pinctada martensii</name>
    <dbReference type="NCBI Taxonomy" id="66713"/>
    <lineage>
        <taxon>Eukaryota</taxon>
        <taxon>Metazoa</taxon>
        <taxon>Spiralia</taxon>
        <taxon>Lophotrochozoa</taxon>
        <taxon>Mollusca</taxon>
        <taxon>Bivalvia</taxon>
        <taxon>Autobranchia</taxon>
        <taxon>Pteriomorphia</taxon>
        <taxon>Pterioida</taxon>
        <taxon>Pterioidea</taxon>
        <taxon>Pteriidae</taxon>
        <taxon>Pinctada</taxon>
    </lineage>
</organism>
<name>A0AA89C9A3_PINIB</name>
<proteinExistence type="predicted"/>
<dbReference type="Proteomes" id="UP001186944">
    <property type="component" value="Unassembled WGS sequence"/>
</dbReference>
<evidence type="ECO:0000313" key="2">
    <source>
        <dbReference type="Proteomes" id="UP001186944"/>
    </source>
</evidence>
<accession>A0AA89C9A3</accession>
<comment type="caution">
    <text evidence="1">The sequence shown here is derived from an EMBL/GenBank/DDBJ whole genome shotgun (WGS) entry which is preliminary data.</text>
</comment>
<evidence type="ECO:0000313" key="1">
    <source>
        <dbReference type="EMBL" id="KAK3105100.1"/>
    </source>
</evidence>
<dbReference type="EMBL" id="VSWD01000004">
    <property type="protein sequence ID" value="KAK3105100.1"/>
    <property type="molecule type" value="Genomic_DNA"/>
</dbReference>
<keyword evidence="2" id="KW-1185">Reference proteome</keyword>
<reference evidence="1" key="1">
    <citation type="submission" date="2019-08" db="EMBL/GenBank/DDBJ databases">
        <title>The improved chromosome-level genome for the pearl oyster Pinctada fucata martensii using PacBio sequencing and Hi-C.</title>
        <authorList>
            <person name="Zheng Z."/>
        </authorList>
    </citation>
    <scope>NUCLEOTIDE SEQUENCE</scope>
    <source>
        <strain evidence="1">ZZ-2019</strain>
        <tissue evidence="1">Adductor muscle</tissue>
    </source>
</reference>
<dbReference type="AlphaFoldDB" id="A0AA89C9A3"/>
<gene>
    <name evidence="1" type="ORF">FSP39_017267</name>
</gene>
<sequence length="109" mass="11836">MQSLSVYQRVDDDEKIQMGKTLSESLVPTLKHQLALPCNVSHPAIQSSSTLKQLPDATTSAAAHLAGVDIGDLFDDFGSTNMSNTTNMQTSHSNPTIFSNCTFTINFKM</sequence>